<accession>A0A4R2CJ20</accession>
<evidence type="ECO:0000313" key="4">
    <source>
        <dbReference type="EMBL" id="TCN40671.1"/>
    </source>
</evidence>
<evidence type="ECO:0000256" key="3">
    <source>
        <dbReference type="SAM" id="Phobius"/>
    </source>
</evidence>
<evidence type="ECO:0000256" key="1">
    <source>
        <dbReference type="SAM" id="Coils"/>
    </source>
</evidence>
<feature type="transmembrane region" description="Helical" evidence="3">
    <location>
        <begin position="20"/>
        <end position="40"/>
    </location>
</feature>
<keyword evidence="1" id="KW-0175">Coiled coil</keyword>
<dbReference type="EMBL" id="SLVX01000015">
    <property type="protein sequence ID" value="TCN40671.1"/>
    <property type="molecule type" value="Genomic_DNA"/>
</dbReference>
<keyword evidence="3" id="KW-1133">Transmembrane helix</keyword>
<feature type="region of interest" description="Disordered" evidence="2">
    <location>
        <begin position="249"/>
        <end position="274"/>
    </location>
</feature>
<keyword evidence="3" id="KW-0472">Membrane</keyword>
<comment type="caution">
    <text evidence="4">The sequence shown here is derived from an EMBL/GenBank/DDBJ whole genome shotgun (WGS) entry which is preliminary data.</text>
</comment>
<sequence>MNNQWGRSGNGPAAGGGIGGILFASVVCLALGAAGGYGAFRMMDDTVPHSELEARDTRIADLQRDLDARTAEVEESTRKAQALTQENGTLKRQLETLRKDANTSGADVAAIAAERTRLAQEVVPALEEKLQLLGQRVADAEAQQKKAEEAVKDRERRLSLQTDKIAGLEKSCTQEAAARGAEAEDLKTQTAGLRAELDKARTAEEALRTKNLPALQDEIDRKDKEIAALGERTKALTGQVEALEAANCMPLPKEPNDNGRKAVPDKQATDDAARDITIQALNPRNGARVAEAMRETPGLDSLTSVQREQLERSLAAGECVTRALGGVFRRIPVLALRNLMRDLDADC</sequence>
<organism evidence="4 5">
    <name type="scientific">Shinella granuli</name>
    <dbReference type="NCBI Taxonomy" id="323621"/>
    <lineage>
        <taxon>Bacteria</taxon>
        <taxon>Pseudomonadati</taxon>
        <taxon>Pseudomonadota</taxon>
        <taxon>Alphaproteobacteria</taxon>
        <taxon>Hyphomicrobiales</taxon>
        <taxon>Rhizobiaceae</taxon>
        <taxon>Shinella</taxon>
    </lineage>
</organism>
<keyword evidence="5" id="KW-1185">Reference proteome</keyword>
<protein>
    <submittedName>
        <fullName evidence="4">Uncharacterized protein</fullName>
    </submittedName>
</protein>
<reference evidence="4 5" key="1">
    <citation type="submission" date="2019-03" db="EMBL/GenBank/DDBJ databases">
        <title>Genomic Encyclopedia of Type Strains, Phase IV (KMG-IV): sequencing the most valuable type-strain genomes for metagenomic binning, comparative biology and taxonomic classification.</title>
        <authorList>
            <person name="Goeker M."/>
        </authorList>
    </citation>
    <scope>NUCLEOTIDE SEQUENCE [LARGE SCALE GENOMIC DNA]</scope>
    <source>
        <strain evidence="4 5">DSM 18401</strain>
    </source>
</reference>
<name>A0A4R2CJ20_SHIGR</name>
<feature type="coiled-coil region" evidence="1">
    <location>
        <begin position="59"/>
        <end position="157"/>
    </location>
</feature>
<dbReference type="RefSeq" id="WP_133035598.1">
    <property type="nucleotide sequence ID" value="NZ_BAABEI010000012.1"/>
</dbReference>
<evidence type="ECO:0000313" key="5">
    <source>
        <dbReference type="Proteomes" id="UP000295351"/>
    </source>
</evidence>
<dbReference type="AlphaFoldDB" id="A0A4R2CJ20"/>
<dbReference type="Proteomes" id="UP000295351">
    <property type="component" value="Unassembled WGS sequence"/>
</dbReference>
<keyword evidence="3" id="KW-0812">Transmembrane</keyword>
<gene>
    <name evidence="4" type="ORF">EV665_115117</name>
</gene>
<feature type="compositionally biased region" description="Basic and acidic residues" evidence="2">
    <location>
        <begin position="254"/>
        <end position="274"/>
    </location>
</feature>
<proteinExistence type="predicted"/>
<evidence type="ECO:0000256" key="2">
    <source>
        <dbReference type="SAM" id="MobiDB-lite"/>
    </source>
</evidence>
<feature type="coiled-coil region" evidence="1">
    <location>
        <begin position="183"/>
        <end position="232"/>
    </location>
</feature>